<gene>
    <name evidence="2" type="ORF">GCM10011496_32840</name>
</gene>
<dbReference type="AlphaFoldDB" id="A0A916WLL5"/>
<keyword evidence="1" id="KW-1133">Transmembrane helix</keyword>
<accession>A0A916WLL5</accession>
<name>A0A916WLL5_9BURK</name>
<keyword evidence="3" id="KW-1185">Reference proteome</keyword>
<proteinExistence type="predicted"/>
<comment type="caution">
    <text evidence="2">The sequence shown here is derived from an EMBL/GenBank/DDBJ whole genome shotgun (WGS) entry which is preliminary data.</text>
</comment>
<evidence type="ECO:0000313" key="2">
    <source>
        <dbReference type="EMBL" id="GGB09345.1"/>
    </source>
</evidence>
<reference evidence="2" key="1">
    <citation type="journal article" date="2014" name="Int. J. Syst. Evol. Microbiol.">
        <title>Complete genome sequence of Corynebacterium casei LMG S-19264T (=DSM 44701T), isolated from a smear-ripened cheese.</title>
        <authorList>
            <consortium name="US DOE Joint Genome Institute (JGI-PGF)"/>
            <person name="Walter F."/>
            <person name="Albersmeier A."/>
            <person name="Kalinowski J."/>
            <person name="Ruckert C."/>
        </authorList>
    </citation>
    <scope>NUCLEOTIDE SEQUENCE</scope>
    <source>
        <strain evidence="2">CGMCC 1.15322</strain>
    </source>
</reference>
<evidence type="ECO:0000313" key="3">
    <source>
        <dbReference type="Proteomes" id="UP000620596"/>
    </source>
</evidence>
<organism evidence="2 3">
    <name type="scientific">Polaromonas eurypsychrophila</name>
    <dbReference type="NCBI Taxonomy" id="1614635"/>
    <lineage>
        <taxon>Bacteria</taxon>
        <taxon>Pseudomonadati</taxon>
        <taxon>Pseudomonadota</taxon>
        <taxon>Betaproteobacteria</taxon>
        <taxon>Burkholderiales</taxon>
        <taxon>Comamonadaceae</taxon>
        <taxon>Polaromonas</taxon>
    </lineage>
</organism>
<keyword evidence="1" id="KW-0472">Membrane</keyword>
<keyword evidence="1" id="KW-0812">Transmembrane</keyword>
<reference evidence="2" key="2">
    <citation type="submission" date="2020-09" db="EMBL/GenBank/DDBJ databases">
        <authorList>
            <person name="Sun Q."/>
            <person name="Zhou Y."/>
        </authorList>
    </citation>
    <scope>NUCLEOTIDE SEQUENCE</scope>
    <source>
        <strain evidence="2">CGMCC 1.15322</strain>
    </source>
</reference>
<feature type="transmembrane region" description="Helical" evidence="1">
    <location>
        <begin position="41"/>
        <end position="63"/>
    </location>
</feature>
<protein>
    <submittedName>
        <fullName evidence="2">Uncharacterized protein</fullName>
    </submittedName>
</protein>
<dbReference type="EMBL" id="BMIG01000014">
    <property type="protein sequence ID" value="GGB09345.1"/>
    <property type="molecule type" value="Genomic_DNA"/>
</dbReference>
<evidence type="ECO:0000256" key="1">
    <source>
        <dbReference type="SAM" id="Phobius"/>
    </source>
</evidence>
<dbReference type="Proteomes" id="UP000620596">
    <property type="component" value="Unassembled WGS sequence"/>
</dbReference>
<sequence length="77" mass="8719">MTAMKWSRLIQPRNPLFWIMLALNALSAALAWIVQNRPLNTVAMIVVAMFALCNALMGTWLIWRLLRDPPEAPKSAV</sequence>